<proteinExistence type="predicted"/>
<name>A0A917B5M1_9MICO</name>
<dbReference type="InterPro" id="IPR002734">
    <property type="entry name" value="RibDG_C"/>
</dbReference>
<comment type="caution">
    <text evidence="2">The sequence shown here is derived from an EMBL/GenBank/DDBJ whole genome shotgun (WGS) entry which is preliminary data.</text>
</comment>
<dbReference type="PANTHER" id="PTHR38011">
    <property type="entry name" value="DIHYDROFOLATE REDUCTASE FAMILY PROTEIN (AFU_ORTHOLOGUE AFUA_8G06820)"/>
    <property type="match status" value="1"/>
</dbReference>
<dbReference type="Pfam" id="PF01872">
    <property type="entry name" value="RibD_C"/>
    <property type="match status" value="1"/>
</dbReference>
<dbReference type="AlphaFoldDB" id="A0A917B5M1"/>
<evidence type="ECO:0000259" key="1">
    <source>
        <dbReference type="Pfam" id="PF01872"/>
    </source>
</evidence>
<dbReference type="EMBL" id="BMGP01000003">
    <property type="protein sequence ID" value="GGF23939.1"/>
    <property type="molecule type" value="Genomic_DNA"/>
</dbReference>
<accession>A0A917B5M1</accession>
<reference evidence="2 3" key="1">
    <citation type="journal article" date="2014" name="Int. J. Syst. Evol. Microbiol.">
        <title>Complete genome sequence of Corynebacterium casei LMG S-19264T (=DSM 44701T), isolated from a smear-ripened cheese.</title>
        <authorList>
            <consortium name="US DOE Joint Genome Institute (JGI-PGF)"/>
            <person name="Walter F."/>
            <person name="Albersmeier A."/>
            <person name="Kalinowski J."/>
            <person name="Ruckert C."/>
        </authorList>
    </citation>
    <scope>NUCLEOTIDE SEQUENCE [LARGE SCALE GENOMIC DNA]</scope>
    <source>
        <strain evidence="2 3">CGMCC 1.12976</strain>
    </source>
</reference>
<dbReference type="RefSeq" id="WP_188676798.1">
    <property type="nucleotide sequence ID" value="NZ_BMGP01000003.1"/>
</dbReference>
<keyword evidence="3" id="KW-1185">Reference proteome</keyword>
<organism evidence="2 3">
    <name type="scientific">Subtercola lobariae</name>
    <dbReference type="NCBI Taxonomy" id="1588641"/>
    <lineage>
        <taxon>Bacteria</taxon>
        <taxon>Bacillati</taxon>
        <taxon>Actinomycetota</taxon>
        <taxon>Actinomycetes</taxon>
        <taxon>Micrococcales</taxon>
        <taxon>Microbacteriaceae</taxon>
        <taxon>Subtercola</taxon>
    </lineage>
</organism>
<dbReference type="SUPFAM" id="SSF53597">
    <property type="entry name" value="Dihydrofolate reductase-like"/>
    <property type="match status" value="1"/>
</dbReference>
<evidence type="ECO:0000313" key="2">
    <source>
        <dbReference type="EMBL" id="GGF23939.1"/>
    </source>
</evidence>
<dbReference type="InterPro" id="IPR050765">
    <property type="entry name" value="Riboflavin_Biosynth_HTPR"/>
</dbReference>
<dbReference type="GO" id="GO:0008703">
    <property type="term" value="F:5-amino-6-(5-phosphoribosylamino)uracil reductase activity"/>
    <property type="evidence" value="ECO:0007669"/>
    <property type="project" value="InterPro"/>
</dbReference>
<protein>
    <submittedName>
        <fullName evidence="2">Dihydrofolate reductase</fullName>
    </submittedName>
</protein>
<dbReference type="GO" id="GO:0009231">
    <property type="term" value="P:riboflavin biosynthetic process"/>
    <property type="evidence" value="ECO:0007669"/>
    <property type="project" value="InterPro"/>
</dbReference>
<sequence length="183" mass="19576">MAKTQYYVAASLDGFIADADDKMDWLLQFGFEAYEVHYNAFLSDVGALVMGSGTYQFILDEELQSWPYGDMPIWVLTSRELPTAEGANILFSSESVEVVAARALGAAAGKNVWIVGGGNVAAQFAERGLLDELLVSVMPIVLGSGTPLLPVGGTPLRLTHVETTQFDSGAVGLSYRVERPPAA</sequence>
<evidence type="ECO:0000313" key="3">
    <source>
        <dbReference type="Proteomes" id="UP000598775"/>
    </source>
</evidence>
<dbReference type="PANTHER" id="PTHR38011:SF11">
    <property type="entry name" value="2,5-DIAMINO-6-RIBOSYLAMINO-4(3H)-PYRIMIDINONE 5'-PHOSPHATE REDUCTASE"/>
    <property type="match status" value="1"/>
</dbReference>
<dbReference type="Gene3D" id="3.40.430.10">
    <property type="entry name" value="Dihydrofolate Reductase, subunit A"/>
    <property type="match status" value="1"/>
</dbReference>
<gene>
    <name evidence="2" type="ORF">GCM10011399_16860</name>
</gene>
<dbReference type="InterPro" id="IPR024072">
    <property type="entry name" value="DHFR-like_dom_sf"/>
</dbReference>
<dbReference type="Proteomes" id="UP000598775">
    <property type="component" value="Unassembled WGS sequence"/>
</dbReference>
<feature type="domain" description="Bacterial bifunctional deaminase-reductase C-terminal" evidence="1">
    <location>
        <begin position="6"/>
        <end position="170"/>
    </location>
</feature>